<dbReference type="Proteomes" id="UP000245783">
    <property type="component" value="Unassembled WGS sequence"/>
</dbReference>
<dbReference type="GO" id="GO:0032543">
    <property type="term" value="P:mitochondrial translation"/>
    <property type="evidence" value="ECO:0007669"/>
    <property type="project" value="TreeGrafter"/>
</dbReference>
<keyword evidence="8" id="KW-1185">Reference proteome</keyword>
<dbReference type="OrthoDB" id="275582at2759"/>
<dbReference type="STRING" id="1522189.A0A316VRR7"/>
<dbReference type="GO" id="GO:0005762">
    <property type="term" value="C:mitochondrial large ribosomal subunit"/>
    <property type="evidence" value="ECO:0007669"/>
    <property type="project" value="TreeGrafter"/>
</dbReference>
<dbReference type="InterPro" id="IPR012678">
    <property type="entry name" value="Ribosomal_uL23/eL15/eS24_sf"/>
</dbReference>
<dbReference type="GO" id="GO:0003735">
    <property type="term" value="F:structural constituent of ribosome"/>
    <property type="evidence" value="ECO:0007669"/>
    <property type="project" value="InterPro"/>
</dbReference>
<dbReference type="PANTHER" id="PTHR12059">
    <property type="entry name" value="RIBOSOMAL PROTEIN L23-RELATED"/>
    <property type="match status" value="1"/>
</dbReference>
<gene>
    <name evidence="7" type="ORF">IE81DRAFT_325718</name>
</gene>
<evidence type="ECO:0000256" key="5">
    <source>
        <dbReference type="SAM" id="Coils"/>
    </source>
</evidence>
<reference evidence="7 8" key="1">
    <citation type="journal article" date="2018" name="Mol. Biol. Evol.">
        <title>Broad Genomic Sampling Reveals a Smut Pathogenic Ancestry of the Fungal Clade Ustilaginomycotina.</title>
        <authorList>
            <person name="Kijpornyongpan T."/>
            <person name="Mondo S.J."/>
            <person name="Barry K."/>
            <person name="Sandor L."/>
            <person name="Lee J."/>
            <person name="Lipzen A."/>
            <person name="Pangilinan J."/>
            <person name="LaButti K."/>
            <person name="Hainaut M."/>
            <person name="Henrissat B."/>
            <person name="Grigoriev I.V."/>
            <person name="Spatafora J.W."/>
            <person name="Aime M.C."/>
        </authorList>
    </citation>
    <scope>NUCLEOTIDE SEQUENCE [LARGE SCALE GENOMIC DNA]</scope>
    <source>
        <strain evidence="7 8">MCA 4658</strain>
    </source>
</reference>
<evidence type="ECO:0000313" key="8">
    <source>
        <dbReference type="Proteomes" id="UP000245783"/>
    </source>
</evidence>
<dbReference type="RefSeq" id="XP_025367456.1">
    <property type="nucleotide sequence ID" value="XM_025514605.1"/>
</dbReference>
<comment type="similarity">
    <text evidence="1">Belongs to the universal ribosomal protein uL23 family.</text>
</comment>
<dbReference type="InterPro" id="IPR012677">
    <property type="entry name" value="Nucleotide-bd_a/b_plait_sf"/>
</dbReference>
<sequence>MVSSARTTAVALRSVKRASVLPISSLRTAATRQVSSTPPASASPETHSATPSGEFEIAPKAQKPHWKTQRNRTAVSYTGLRPQAYEATQLLAKEHRPTVVKAEDGQLPLQTQAALLLRWDWMELGDERRTQLWEYLRADAHKRKGLTETKEQLENDARVLQWLRDTFEVARGYRAARSRLWVPQSIIDHQDPPARCRELIQQRFKKNEERLSEYRDKVRKAELERDTMLRMSQAEVQDSSRDLVQRFEAFEEASKTLKGRLMLFTSLKSKYEALAEKDTESALDVVLKDEWEKLSEEKRQDEMQRLRFQCILRLGWRKGYTAAQPLPVHHPNATSERAKVRHDLVFRTGHTTDMAKRHEAREELQKLNHADLWDIWTHMRPDQQRAEEKAAWAMRDRSRIYINNTSDHVLLGATGPRWYATPQIAGVPTYLPTYRIALVRNATGEKYRNGDQLRPADPWKATFRVPLRMSKHEVLNYLRALYGLHATWYRSLIYRNARSRDLRAGGRWVQNQGHRSFKKVEVGLVEPFLFPEMTDAIRENTLAETESRFENARILKRISAEGALARQRWRATRPMTDMLPQRYRLSKALSVATDEGEIKRLRDVYEDKAGIVLDATTVEQIGPNSDAFDKQGQYPLLSTRKQGFATAKTKHILRAMHQRRLDREEKIKAQMAQTKADEY</sequence>
<dbReference type="GeneID" id="37036475"/>
<dbReference type="InParanoid" id="A0A316VRR7"/>
<dbReference type="InterPro" id="IPR013025">
    <property type="entry name" value="Ribosomal_uL23-like"/>
</dbReference>
<dbReference type="EMBL" id="KZ819422">
    <property type="protein sequence ID" value="PWN40296.1"/>
    <property type="molecule type" value="Genomic_DNA"/>
</dbReference>
<keyword evidence="3" id="KW-0687">Ribonucleoprotein</keyword>
<organism evidence="7 8">
    <name type="scientific">Ceraceosorus guamensis</name>
    <dbReference type="NCBI Taxonomy" id="1522189"/>
    <lineage>
        <taxon>Eukaryota</taxon>
        <taxon>Fungi</taxon>
        <taxon>Dikarya</taxon>
        <taxon>Basidiomycota</taxon>
        <taxon>Ustilaginomycotina</taxon>
        <taxon>Exobasidiomycetes</taxon>
        <taxon>Ceraceosorales</taxon>
        <taxon>Ceraceosoraceae</taxon>
        <taxon>Ceraceosorus</taxon>
    </lineage>
</organism>
<dbReference type="SUPFAM" id="SSF54189">
    <property type="entry name" value="Ribosomal proteins S24e, L23 and L15e"/>
    <property type="match status" value="1"/>
</dbReference>
<proteinExistence type="inferred from homology"/>
<feature type="coiled-coil region" evidence="5">
    <location>
        <begin position="197"/>
        <end position="231"/>
    </location>
</feature>
<dbReference type="Gene3D" id="3.30.70.330">
    <property type="match status" value="1"/>
</dbReference>
<evidence type="ECO:0000256" key="1">
    <source>
        <dbReference type="ARBA" id="ARBA00006700"/>
    </source>
</evidence>
<dbReference type="PANTHER" id="PTHR12059:SF5">
    <property type="entry name" value="LARGE RIBOSOMAL SUBUNIT PROTEIN UL23M"/>
    <property type="match status" value="1"/>
</dbReference>
<feature type="compositionally biased region" description="Low complexity" evidence="6">
    <location>
        <begin position="35"/>
        <end position="52"/>
    </location>
</feature>
<evidence type="ECO:0000256" key="6">
    <source>
        <dbReference type="SAM" id="MobiDB-lite"/>
    </source>
</evidence>
<feature type="region of interest" description="Disordered" evidence="6">
    <location>
        <begin position="30"/>
        <end position="71"/>
    </location>
</feature>
<accession>A0A316VRR7</accession>
<keyword evidence="2" id="KW-0689">Ribosomal protein</keyword>
<evidence type="ECO:0000256" key="3">
    <source>
        <dbReference type="ARBA" id="ARBA00023274"/>
    </source>
</evidence>
<name>A0A316VRR7_9BASI</name>
<evidence type="ECO:0000256" key="4">
    <source>
        <dbReference type="ARBA" id="ARBA00039977"/>
    </source>
</evidence>
<evidence type="ECO:0000313" key="7">
    <source>
        <dbReference type="EMBL" id="PWN40296.1"/>
    </source>
</evidence>
<keyword evidence="5" id="KW-0175">Coiled coil</keyword>
<dbReference type="AlphaFoldDB" id="A0A316VRR7"/>
<evidence type="ECO:0000256" key="2">
    <source>
        <dbReference type="ARBA" id="ARBA00022980"/>
    </source>
</evidence>
<protein>
    <recommendedName>
        <fullName evidence="4">Large ribosomal subunit protein uL23m</fullName>
    </recommendedName>
</protein>